<evidence type="ECO:0000256" key="3">
    <source>
        <dbReference type="ARBA" id="ARBA00022525"/>
    </source>
</evidence>
<feature type="domain" description="Cell wall mannoprotein PIR1-like C-terminal" evidence="10">
    <location>
        <begin position="258"/>
        <end position="332"/>
    </location>
</feature>
<dbReference type="Pfam" id="PF22799">
    <property type="entry name" value="PIR1-like_C"/>
    <property type="match status" value="1"/>
</dbReference>
<dbReference type="PROSITE" id="PS50256">
    <property type="entry name" value="PIR_REPEAT_2"/>
    <property type="match status" value="6"/>
</dbReference>
<organism evidence="11 12">
    <name type="scientific">Kluyveromyces marxianus</name>
    <name type="common">Yeast</name>
    <name type="synonym">Candida kefyr</name>
    <dbReference type="NCBI Taxonomy" id="4911"/>
    <lineage>
        <taxon>Eukaryota</taxon>
        <taxon>Fungi</taxon>
        <taxon>Dikarya</taxon>
        <taxon>Ascomycota</taxon>
        <taxon>Saccharomycotina</taxon>
        <taxon>Saccharomycetes</taxon>
        <taxon>Saccharomycetales</taxon>
        <taxon>Saccharomycetaceae</taxon>
        <taxon>Kluyveromyces</taxon>
    </lineage>
</organism>
<evidence type="ECO:0000256" key="2">
    <source>
        <dbReference type="ARBA" id="ARBA00022512"/>
    </source>
</evidence>
<dbReference type="PANTHER" id="PTHR47254">
    <property type="entry name" value="CELL WALL MANNOPROTEIN CIS3-RELATED"/>
    <property type="match status" value="1"/>
</dbReference>
<keyword evidence="5 9" id="KW-0732">Signal</keyword>
<feature type="compositionally biased region" description="Polar residues" evidence="8">
    <location>
        <begin position="114"/>
        <end position="124"/>
    </location>
</feature>
<dbReference type="EMBL" id="CP015058">
    <property type="protein sequence ID" value="QGN16628.1"/>
    <property type="molecule type" value="Genomic_DNA"/>
</dbReference>
<name>A0ABX6F2F3_KLUMA</name>
<proteinExistence type="inferred from homology"/>
<evidence type="ECO:0000259" key="10">
    <source>
        <dbReference type="Pfam" id="PF22799"/>
    </source>
</evidence>
<comment type="subcellular location">
    <subcellularLocation>
        <location evidence="1">Secreted</location>
        <location evidence="1">Cell wall</location>
    </subcellularLocation>
</comment>
<comment type="similarity">
    <text evidence="7">Belongs to the PIR protein family.</text>
</comment>
<evidence type="ECO:0000313" key="11">
    <source>
        <dbReference type="EMBL" id="QGN16628.1"/>
    </source>
</evidence>
<dbReference type="PANTHER" id="PTHR47254:SF1">
    <property type="entry name" value="CELL WALL MANNOPROTEIN CIS3-RELATED"/>
    <property type="match status" value="1"/>
</dbReference>
<feature type="region of interest" description="Disordered" evidence="8">
    <location>
        <begin position="212"/>
        <end position="238"/>
    </location>
</feature>
<feature type="signal peptide" evidence="9">
    <location>
        <begin position="1"/>
        <end position="18"/>
    </location>
</feature>
<keyword evidence="3" id="KW-0964">Secreted</keyword>
<feature type="chain" id="PRO_5046719343" evidence="9">
    <location>
        <begin position="19"/>
        <end position="342"/>
    </location>
</feature>
<accession>A0ABX6F2F3</accession>
<sequence length="342" mass="34578">MQIKSAAQLLALATAVSAATTKAQEENSSSWTTLKPTATYSGATSDYSSSFGIAIEPITTGSLAPTSTSSAKASSKAKRDVVSQITDGQVQATTKPTGKPSSKAPEKPKGTAPAVSQITDGQVQATTKTLAPAAKPKPTTNAASQIGDGQVQATTGTAAPAPKPKPTTNAASQIGDGQVQATTGTEKPKTSAASQISDGQIQATTGSASAAKATGASQVSDGQIQASGAPKSSEDQKDGIQLSACATNGTLSMTLKDGILYDSHGRVGSIVANRQFQFDGPPPQAGAIYANGWSITPDGNLAIGDNDVFYKCLSGNFYNLYDETLGAQCSAIHLNIVSLTDC</sequence>
<dbReference type="InterPro" id="IPR000420">
    <property type="entry name" value="Yeast_PIR_rpt"/>
</dbReference>
<dbReference type="InterPro" id="IPR051153">
    <property type="entry name" value="Yeast_CWMannoprotein_PIR"/>
</dbReference>
<evidence type="ECO:0000256" key="5">
    <source>
        <dbReference type="ARBA" id="ARBA00022729"/>
    </source>
</evidence>
<feature type="compositionally biased region" description="Polar residues" evidence="8">
    <location>
        <begin position="179"/>
        <end position="200"/>
    </location>
</feature>
<gene>
    <name evidence="11" type="primary">PIR3</name>
    <name evidence="11" type="ORF">FIM1_3345</name>
</gene>
<protein>
    <submittedName>
        <fullName evidence="11">Cell wall mannoprotein HSP150</fullName>
    </submittedName>
</protein>
<evidence type="ECO:0000256" key="7">
    <source>
        <dbReference type="ARBA" id="ARBA00038219"/>
    </source>
</evidence>
<dbReference type="Proteomes" id="UP000422736">
    <property type="component" value="Chromosome 5"/>
</dbReference>
<dbReference type="PROSITE" id="PS00929">
    <property type="entry name" value="PIR_REPEAT_1"/>
    <property type="match status" value="3"/>
</dbReference>
<evidence type="ECO:0000256" key="9">
    <source>
        <dbReference type="SAM" id="SignalP"/>
    </source>
</evidence>
<keyword evidence="6" id="KW-0677">Repeat</keyword>
<feature type="compositionally biased region" description="Polar residues" evidence="8">
    <location>
        <begin position="83"/>
        <end position="100"/>
    </location>
</feature>
<keyword evidence="2" id="KW-0134">Cell wall</keyword>
<keyword evidence="4" id="KW-0165">Cleavage on pair of basic residues</keyword>
<reference evidence="11 12" key="1">
    <citation type="submission" date="2016-03" db="EMBL/GenBank/DDBJ databases">
        <title>How can Kluyveromyces marxianus grow so fast - potential evolutionary course in Saccharomyces Complex revealed by comparative genomics.</title>
        <authorList>
            <person name="Mo W."/>
            <person name="Lu W."/>
            <person name="Yang X."/>
            <person name="Qi J."/>
            <person name="Lv H."/>
        </authorList>
    </citation>
    <scope>NUCLEOTIDE SEQUENCE [LARGE SCALE GENOMIC DNA]</scope>
    <source>
        <strain evidence="11 12">FIM1</strain>
    </source>
</reference>
<feature type="compositionally biased region" description="Low complexity" evidence="8">
    <location>
        <begin position="153"/>
        <end position="171"/>
    </location>
</feature>
<evidence type="ECO:0000256" key="1">
    <source>
        <dbReference type="ARBA" id="ARBA00004191"/>
    </source>
</evidence>
<dbReference type="Pfam" id="PF00399">
    <property type="entry name" value="PIR"/>
    <property type="match status" value="5"/>
</dbReference>
<evidence type="ECO:0000313" key="12">
    <source>
        <dbReference type="Proteomes" id="UP000422736"/>
    </source>
</evidence>
<evidence type="ECO:0000256" key="4">
    <source>
        <dbReference type="ARBA" id="ARBA00022685"/>
    </source>
</evidence>
<keyword evidence="12" id="KW-1185">Reference proteome</keyword>
<dbReference type="InterPro" id="IPR054508">
    <property type="entry name" value="PIR1-like_C"/>
</dbReference>
<feature type="compositionally biased region" description="Low complexity" evidence="8">
    <location>
        <begin position="125"/>
        <end position="143"/>
    </location>
</feature>
<feature type="region of interest" description="Disordered" evidence="8">
    <location>
        <begin position="60"/>
        <end position="200"/>
    </location>
</feature>
<evidence type="ECO:0000256" key="6">
    <source>
        <dbReference type="ARBA" id="ARBA00022737"/>
    </source>
</evidence>
<evidence type="ECO:0000256" key="8">
    <source>
        <dbReference type="SAM" id="MobiDB-lite"/>
    </source>
</evidence>